<keyword evidence="4" id="KW-1185">Reference proteome</keyword>
<evidence type="ECO:0000256" key="1">
    <source>
        <dbReference type="SAM" id="MobiDB-lite"/>
    </source>
</evidence>
<evidence type="ECO:0000313" key="4">
    <source>
        <dbReference type="Proteomes" id="UP000652761"/>
    </source>
</evidence>
<sequence>IEIKKCFGSEAVAFLGDKLEALALVLALVAALLAALPVALPTTLPAAHDPFAVHFVGELEDQILEKCPVGTQTEVLCQIFGRLLTGETKKRENKPNKYRKEEKGSYLSLVISPWPPLVGEEEEDEPSAQGTSPARCRCLSSAQGIPPLSRRRCWPPWPPPPSPPSPLAPFATTAAAAFPLHRCCWSTLLWLLLLVGGIRRGPPPPVPVAVGEGGGGHRRRPLFQSRAEEGDGGLLSSLVPASPMRNRREPNLEIRRGETENMIMDRGKSAKRPKIKDRGGSSNDRDESSNDRDGVFSTPYKSTWGAPGQSEIF</sequence>
<dbReference type="AlphaFoldDB" id="A0A843WZA5"/>
<evidence type="ECO:0000256" key="2">
    <source>
        <dbReference type="SAM" id="Phobius"/>
    </source>
</evidence>
<keyword evidence="2" id="KW-1133">Transmembrane helix</keyword>
<feature type="compositionally biased region" description="Basic and acidic residues" evidence="1">
    <location>
        <begin position="246"/>
        <end position="268"/>
    </location>
</feature>
<comment type="caution">
    <text evidence="3">The sequence shown here is derived from an EMBL/GenBank/DDBJ whole genome shotgun (WGS) entry which is preliminary data.</text>
</comment>
<accession>A0A843WZA5</accession>
<gene>
    <name evidence="3" type="ORF">Taro_040857</name>
</gene>
<feature type="compositionally biased region" description="Basic and acidic residues" evidence="1">
    <location>
        <begin position="276"/>
        <end position="294"/>
    </location>
</feature>
<evidence type="ECO:0000313" key="3">
    <source>
        <dbReference type="EMBL" id="MQM08010.1"/>
    </source>
</evidence>
<keyword evidence="2" id="KW-0812">Transmembrane</keyword>
<feature type="transmembrane region" description="Helical" evidence="2">
    <location>
        <begin position="21"/>
        <end position="40"/>
    </location>
</feature>
<proteinExistence type="predicted"/>
<organism evidence="3 4">
    <name type="scientific">Colocasia esculenta</name>
    <name type="common">Wild taro</name>
    <name type="synonym">Arum esculentum</name>
    <dbReference type="NCBI Taxonomy" id="4460"/>
    <lineage>
        <taxon>Eukaryota</taxon>
        <taxon>Viridiplantae</taxon>
        <taxon>Streptophyta</taxon>
        <taxon>Embryophyta</taxon>
        <taxon>Tracheophyta</taxon>
        <taxon>Spermatophyta</taxon>
        <taxon>Magnoliopsida</taxon>
        <taxon>Liliopsida</taxon>
        <taxon>Araceae</taxon>
        <taxon>Aroideae</taxon>
        <taxon>Colocasieae</taxon>
        <taxon>Colocasia</taxon>
    </lineage>
</organism>
<dbReference type="Proteomes" id="UP000652761">
    <property type="component" value="Unassembled WGS sequence"/>
</dbReference>
<reference evidence="3" key="1">
    <citation type="submission" date="2017-07" db="EMBL/GenBank/DDBJ databases">
        <title>Taro Niue Genome Assembly and Annotation.</title>
        <authorList>
            <person name="Atibalentja N."/>
            <person name="Keating K."/>
            <person name="Fields C.J."/>
        </authorList>
    </citation>
    <scope>NUCLEOTIDE SEQUENCE</scope>
    <source>
        <strain evidence="3">Niue_2</strain>
        <tissue evidence="3">Leaf</tissue>
    </source>
</reference>
<keyword evidence="2" id="KW-0472">Membrane</keyword>
<protein>
    <submittedName>
        <fullName evidence="3">Uncharacterized protein</fullName>
    </submittedName>
</protein>
<feature type="region of interest" description="Disordered" evidence="1">
    <location>
        <begin position="209"/>
        <end position="313"/>
    </location>
</feature>
<dbReference type="EMBL" id="NMUH01004010">
    <property type="protein sequence ID" value="MQM08010.1"/>
    <property type="molecule type" value="Genomic_DNA"/>
</dbReference>
<name>A0A843WZA5_COLES</name>
<feature type="non-terminal residue" evidence="3">
    <location>
        <position position="1"/>
    </location>
</feature>